<comment type="caution">
    <text evidence="4">The sequence shown here is derived from an EMBL/GenBank/DDBJ whole genome shotgun (WGS) entry which is preliminary data.</text>
</comment>
<keyword evidence="2" id="KW-0378">Hydrolase</keyword>
<dbReference type="PANTHER" id="PTHR37842">
    <property type="match status" value="1"/>
</dbReference>
<dbReference type="Pfam" id="PF17829">
    <property type="entry name" value="GH115_C"/>
    <property type="match status" value="1"/>
</dbReference>
<reference evidence="4 5" key="1">
    <citation type="journal article" date="2011" name="J. Bacteriol.">
        <title>Genome sequence of 'Pedosphaera parvula' Ellin514, an aerobic Verrucomicrobial isolate from pasture soil.</title>
        <authorList>
            <person name="Kant R."/>
            <person name="van Passel M.W."/>
            <person name="Sangwan P."/>
            <person name="Palva A."/>
            <person name="Lucas S."/>
            <person name="Copeland A."/>
            <person name="Lapidus A."/>
            <person name="Glavina Del Rio T."/>
            <person name="Dalin E."/>
            <person name="Tice H."/>
            <person name="Bruce D."/>
            <person name="Goodwin L."/>
            <person name="Pitluck S."/>
            <person name="Chertkov O."/>
            <person name="Larimer F.W."/>
            <person name="Land M.L."/>
            <person name="Hauser L."/>
            <person name="Brettin T.S."/>
            <person name="Detter J.C."/>
            <person name="Han S."/>
            <person name="de Vos W.M."/>
            <person name="Janssen P.H."/>
            <person name="Smidt H."/>
        </authorList>
    </citation>
    <scope>NUCLEOTIDE SEQUENCE [LARGE SCALE GENOMIC DNA]</scope>
    <source>
        <strain evidence="4 5">Ellin514</strain>
    </source>
</reference>
<dbReference type="InterPro" id="IPR031924">
    <property type="entry name" value="GH115"/>
</dbReference>
<accession>B9XAK6</accession>
<dbReference type="Gene3D" id="3.30.379.10">
    <property type="entry name" value="Chitobiase/beta-hexosaminidase domain 2-like"/>
    <property type="match status" value="1"/>
</dbReference>
<dbReference type="RefSeq" id="WP_007412854.1">
    <property type="nucleotide sequence ID" value="NZ_ABOX02000002.1"/>
</dbReference>
<dbReference type="InterPro" id="IPR029018">
    <property type="entry name" value="Hex-like_dom2"/>
</dbReference>
<dbReference type="InterPro" id="IPR042301">
    <property type="entry name" value="GH115_sf"/>
</dbReference>
<dbReference type="Gene3D" id="1.20.58.2150">
    <property type="match status" value="1"/>
</dbReference>
<dbReference type="CAZy" id="GH115">
    <property type="family name" value="Glycoside Hydrolase Family 115"/>
</dbReference>
<dbReference type="STRING" id="320771.Cflav_PD5676"/>
<dbReference type="InterPro" id="IPR013425">
    <property type="entry name" value="Autotrns_rpt"/>
</dbReference>
<organism evidence="4 5">
    <name type="scientific">Pedosphaera parvula (strain Ellin514)</name>
    <dbReference type="NCBI Taxonomy" id="320771"/>
    <lineage>
        <taxon>Bacteria</taxon>
        <taxon>Pseudomonadati</taxon>
        <taxon>Verrucomicrobiota</taxon>
        <taxon>Pedosphaerae</taxon>
        <taxon>Pedosphaerales</taxon>
        <taxon>Pedosphaeraceae</taxon>
        <taxon>Pedosphaera</taxon>
    </lineage>
</organism>
<dbReference type="EMBL" id="ABOX02000002">
    <property type="protein sequence ID" value="EEF63041.1"/>
    <property type="molecule type" value="Genomic_DNA"/>
</dbReference>
<sequence precursor="true">MSKVCQQEGTVNSSFVRMRRAVGSLLATGLVLILGTSLSQGASVSLSLSDAFGTSSFNSTGNWNNGAPPSVTNSYATGAFVLRSPQDTTSYIFGGGSLSIDAGGRLLMKGAGGQTLTISNLILNGGVADLANASSDYYTETLAGGITLQAGKRSYLGAFSGTTAFETLLITAPISGSGDLQLGGASVNAGGDNGVVIFAGTNSYTGSTAVAGGTLLINGSNANGNIIVTNGGTLGGIGSFGGSLTVLAGGKLAPGIPSRGALMPLLGTLITANPATIASTAMMRIDRSAVLTSDRLAAPGLTVSSGATLTVTNVGATNLVAGDVFALFNMPISGSFSTLNLPKLPNSSVAWTNRLGVDGTIAVVSVNILGIGAATPPLLATTQSTLLTVAVTPAVAPLSTGISVKADLTAIGGPASQTFYDDATHGDVTAGDNVFSFVATVSSNTPPGSVNLNATVSDAQGRNMTAPIALTVLPPAGPFFPSAFLPISDAGASGSMSLASGGQLASIYYSSNDAAVVGIAASALRDDLQRVTGMTPALSSNAPTPAASAVFIGTIGQSALIDGLIGAGKLNPAAIQGQWEAYMAVTVTNPAAGVDRALVIAGSDRRGTAYGVFGLSEGIGVSPWYWWADVPVVQRTALYVGEGTYIESSPGVKYRGIFLNDEDFGLLPWATSTFEPANGSIGPNTYVRVFELLLRLRANYIWPAMHEATKAFYLFPQNKVIADNYAIIIGTSHHEPMQRNTSEFDTSLLGDYNYWTNRTAISNFWDQRVREVTNYEGIFTIGMRGLTDDGIIAPSGTSNQQKADELQNAIIPDQRRILAQRLNPNPALVPQVFVPYKEALVLYQTGMQLPEDITLMWPDDNHGYIRQLSTTAENARSGGSGVYYHLSYWGPPASYLWLCSTPPAMTWAEMSKAWDYGARKIWIVNIGDLKPGEIGMEFFLRLARNPEAFRNFNQHAYLTQWATQNFGSAHADSIASILDEYYRLNIAVRPEHLSLTSSGFSFVANGDEAQQRLDDFAALQASADALFAQLPTNQRSAFYEMVLYPIRAANLMNQKILLAERSRLWATQGRAATATLAATANAAYTNIQLETAYYNAINANGKWKLMMSYNPQGLAVFGTPTVGSYSAPMPAGLGVAVEGSAAVLAPGAASVLPTFNPVAKQSYFIDVFNIGSSAMSWSAESSVPWLTLSQTNGNADARISVGVDWAKAPRGYAVPGTVMIQGAGTTNFVSVKAFYPLDLNLATLPPAVENNGVVTFEAEAFASKQDATNGVGWREIPHATVSGSGMAILPTTTASIELANISSNTPSLTYQFYTFSSGAAVVQMACLPTHKINSEHPGCRYAVSLNGDALKVVDIDADENSAAWSANVLRAIAYGRSSHTIADAGLQTLKVWMIDPGVVLDKVTVTINSGVFEAENLAMTVSGAFHLFSESGLSGDGAVSLDATSVGPYITFALPHLDAGIYDLTVRVKAWNNRGIAQVSLGDSVNGPFTNIGSPLDFYTASTAYTNLATLRVTNLTAGPKYLTFTVIGKNASSSGYAIVVDSFTFVSINSGNNNSALQNWRLAYFGMTDNSGDAADTADPDHDGIPNLIEYATGSYPTVTNGALLSVAITNNRLAVTFNRAKAAPDVTIHVEAADTLDGLTFGGTEIWSSASEPYLGGSAASTPVTAIDTQGMTNASRFLRLKVTTQ</sequence>
<dbReference type="GO" id="GO:0005975">
    <property type="term" value="P:carbohydrate metabolic process"/>
    <property type="evidence" value="ECO:0007669"/>
    <property type="project" value="UniProtKB-ARBA"/>
</dbReference>
<dbReference type="InterPro" id="IPR041437">
    <property type="entry name" value="GH115_C"/>
</dbReference>
<gene>
    <name evidence="4" type="ORF">Cflav_PD5676</name>
</gene>
<proteinExistence type="predicted"/>
<dbReference type="Gene3D" id="2.60.120.1620">
    <property type="match status" value="1"/>
</dbReference>
<dbReference type="Gene3D" id="3.20.20.520">
    <property type="entry name" value="Glycosyl hydrolase family 115"/>
    <property type="match status" value="1"/>
</dbReference>
<evidence type="ECO:0000313" key="5">
    <source>
        <dbReference type="Proteomes" id="UP000003688"/>
    </source>
</evidence>
<protein>
    <recommendedName>
        <fullName evidence="3">Gylcosyl hydrolase 115 C-terminal domain-containing protein</fullName>
    </recommendedName>
</protein>
<dbReference type="Proteomes" id="UP000003688">
    <property type="component" value="Unassembled WGS sequence"/>
</dbReference>
<dbReference type="PANTHER" id="PTHR37842:SF2">
    <property type="entry name" value="GYLCOSYL HYDROLASE 115 C-TERMINAL DOMAIN-CONTAINING PROTEIN"/>
    <property type="match status" value="1"/>
</dbReference>
<name>B9XAK6_PEDPL</name>
<dbReference type="NCBIfam" id="TIGR02601">
    <property type="entry name" value="autotrns_rpt"/>
    <property type="match status" value="1"/>
</dbReference>
<evidence type="ECO:0000256" key="1">
    <source>
        <dbReference type="ARBA" id="ARBA00022729"/>
    </source>
</evidence>
<feature type="domain" description="Gylcosyl hydrolase 115 C-terminal" evidence="3">
    <location>
        <begin position="1248"/>
        <end position="1407"/>
    </location>
</feature>
<keyword evidence="5" id="KW-1185">Reference proteome</keyword>
<dbReference type="SUPFAM" id="SSF55545">
    <property type="entry name" value="beta-N-acetylhexosaminidase-like domain"/>
    <property type="match status" value="1"/>
</dbReference>
<keyword evidence="1" id="KW-0732">Signal</keyword>
<dbReference type="OrthoDB" id="8727830at2"/>
<dbReference type="GO" id="GO:0016787">
    <property type="term" value="F:hydrolase activity"/>
    <property type="evidence" value="ECO:0007669"/>
    <property type="project" value="UniProtKB-KW"/>
</dbReference>
<evidence type="ECO:0000313" key="4">
    <source>
        <dbReference type="EMBL" id="EEF63041.1"/>
    </source>
</evidence>
<evidence type="ECO:0000256" key="2">
    <source>
        <dbReference type="ARBA" id="ARBA00022801"/>
    </source>
</evidence>
<evidence type="ECO:0000259" key="3">
    <source>
        <dbReference type="Pfam" id="PF17829"/>
    </source>
</evidence>
<dbReference type="Pfam" id="PF15979">
    <property type="entry name" value="Glyco_hydro_115"/>
    <property type="match status" value="1"/>
</dbReference>